<protein>
    <submittedName>
        <fullName evidence="1">Uncharacterized protein</fullName>
    </submittedName>
</protein>
<sequence length="64" mass="7217">MRWYIETVQDLQVVLAKEKFGNHYSNPYHLGLRDKSISKVINASNSCPYIAFRLTGIQAFGVAG</sequence>
<dbReference type="EMBL" id="VSRR010000284">
    <property type="protein sequence ID" value="MPC13481.1"/>
    <property type="molecule type" value="Genomic_DNA"/>
</dbReference>
<gene>
    <name evidence="1" type="ORF">E2C01_006218</name>
</gene>
<evidence type="ECO:0000313" key="2">
    <source>
        <dbReference type="Proteomes" id="UP000324222"/>
    </source>
</evidence>
<proteinExistence type="predicted"/>
<comment type="caution">
    <text evidence="1">The sequence shown here is derived from an EMBL/GenBank/DDBJ whole genome shotgun (WGS) entry which is preliminary data.</text>
</comment>
<evidence type="ECO:0000313" key="1">
    <source>
        <dbReference type="EMBL" id="MPC13481.1"/>
    </source>
</evidence>
<keyword evidence="2" id="KW-1185">Reference proteome</keyword>
<name>A0A5B7CXA3_PORTR</name>
<accession>A0A5B7CXA3</accession>
<reference evidence="1 2" key="1">
    <citation type="submission" date="2019-05" db="EMBL/GenBank/DDBJ databases">
        <title>Another draft genome of Portunus trituberculatus and its Hox gene families provides insights of decapod evolution.</title>
        <authorList>
            <person name="Jeong J.-H."/>
            <person name="Song I."/>
            <person name="Kim S."/>
            <person name="Choi T."/>
            <person name="Kim D."/>
            <person name="Ryu S."/>
            <person name="Kim W."/>
        </authorList>
    </citation>
    <scope>NUCLEOTIDE SEQUENCE [LARGE SCALE GENOMIC DNA]</scope>
    <source>
        <tissue evidence="1">Muscle</tissue>
    </source>
</reference>
<organism evidence="1 2">
    <name type="scientific">Portunus trituberculatus</name>
    <name type="common">Swimming crab</name>
    <name type="synonym">Neptunus trituberculatus</name>
    <dbReference type="NCBI Taxonomy" id="210409"/>
    <lineage>
        <taxon>Eukaryota</taxon>
        <taxon>Metazoa</taxon>
        <taxon>Ecdysozoa</taxon>
        <taxon>Arthropoda</taxon>
        <taxon>Crustacea</taxon>
        <taxon>Multicrustacea</taxon>
        <taxon>Malacostraca</taxon>
        <taxon>Eumalacostraca</taxon>
        <taxon>Eucarida</taxon>
        <taxon>Decapoda</taxon>
        <taxon>Pleocyemata</taxon>
        <taxon>Brachyura</taxon>
        <taxon>Eubrachyura</taxon>
        <taxon>Portunoidea</taxon>
        <taxon>Portunidae</taxon>
        <taxon>Portuninae</taxon>
        <taxon>Portunus</taxon>
    </lineage>
</organism>
<dbReference type="AlphaFoldDB" id="A0A5B7CXA3"/>
<dbReference type="Proteomes" id="UP000324222">
    <property type="component" value="Unassembled WGS sequence"/>
</dbReference>